<dbReference type="SMART" id="SM00065">
    <property type="entry name" value="GAF"/>
    <property type="match status" value="1"/>
</dbReference>
<feature type="domain" description="Histidine kinase" evidence="14">
    <location>
        <begin position="634"/>
        <end position="872"/>
    </location>
</feature>
<dbReference type="SUPFAM" id="SSF55874">
    <property type="entry name" value="ATPase domain of HSP90 chaperone/DNA topoisomerase II/histidine kinase"/>
    <property type="match status" value="1"/>
</dbReference>
<dbReference type="SMART" id="SM00448">
    <property type="entry name" value="REC"/>
    <property type="match status" value="1"/>
</dbReference>
<dbReference type="Pfam" id="PF00360">
    <property type="entry name" value="PHY"/>
    <property type="match status" value="1"/>
</dbReference>
<dbReference type="Pfam" id="PF00072">
    <property type="entry name" value="Response_reg"/>
    <property type="match status" value="1"/>
</dbReference>
<sequence>MTSRFEHKVTEDGQHLVITGREGELERCEDEPIHAPGAVQAFGVLIAFDYDEDERMTVQQVSENSGFILGLPPRTLFKVKCLTDVLGEDEGDALRDAIDALDDRDEDPTNDEQGPYTFTLSGHGNPGTAQDDAQSRARLEWTCHAAIHRPSPERQPKRLVLELELVDDQINPLTTESSEPVSTEDRGGMANAAGESDNGINPTEADLIESTVSIARPLRMLARNKSTRMRRRKVRRGLDDLDVVGLLSQINDQLSKTDELETFLKITAGVFKELTEFDRVMVYQFDEAWNGRVVAEQVDWTRTKDLFRGLNFPASDIPPQARALYRLNKVRVLYDRDQPTARLCCRSMDEVDVPLDMTHCHLRAMSPIHIKYLGNMGVRSSMSISITAFGDLWGLIALHTYGRYGHRVSFPVRQLCKLLGQSISRNIERISFASRLQARKLINTAASDQNPGGYILAKADDLLDLFHADFGMLSIGDEAKILGQVSNSQELLAVLEYLRAKRFGGLQSTQDINADFPEIDYPGGFKLIAGLLCVPLSAEGKDFIFFCRSPQEQEVRWAGNPYTNKTINDYQPLEPRKSFAQWTEVVKGKGRAWTDEEKETASVLCLVYGKFIAVWREKESALAASQLTNLLLANASHEVRTPLNAIINYLELALDGPIVGEVRDNLVRSHAASKSLIHVINDLLDLTRTEKGNELFLTDPFNLAETLEEAISTHRDEAARRGLSLELVETPTGTPPTLLGDRAKIRQIVGNVVGNALKHTQTGGILVEWGELVDQNLDDAFEEKKDSIRIGISVTDTGNGISERKLENLFRQFEQISTIGDKQRDEETKTEQAVGLGLAVVARIVRNLDGQLQVESKEGKGSKFTFIFPFRLPPLEADAAPPTSGQIAAAGQQNQQQQQQAERQIQPGAMRDPLRRRNSKHSTDSAESRLSRGSSGRSEIDSLINAMSTSHMSPTGTRKAADRASTGSRSTTSGQSAGSRRSFRSALSHVPSQGFSEAGSRSVGAADSAPGRISVTGSQVPLRASRVGSTGGNDATMASPVSSPNWTPSQHNNGVNPFFTSGTMRSPLCDFPTPHLERAESLISEASGVTARSTPGETPRPASPSSALSRRDSQGQGVTAMDRRESVASTASQSSLVSRRSSTGGSRSPRHVSQYRKASVAPPTEDSIEPMRVLVVEDEMVNRMIIQQRLKKDGHDVVVAEHGGAAVRKFEEDRTGFDIVLMDLQMPIMNGVEASRNIRRIERESPIDDDKQRETSRLNRGIPILAVSASLPERERPTIVDAELDGWLLKPIDFKRLRRLMRGALEVEARDPEIYRPGQWERGGWLHSFPPAGGGPRQSAVRRTASTRAPYNGAPLSPTTA</sequence>
<evidence type="ECO:0000259" key="13">
    <source>
        <dbReference type="PROSITE" id="PS50046"/>
    </source>
</evidence>
<dbReference type="SMART" id="SM00388">
    <property type="entry name" value="HisKA"/>
    <property type="match status" value="1"/>
</dbReference>
<evidence type="ECO:0000256" key="7">
    <source>
        <dbReference type="ARBA" id="ARBA00022840"/>
    </source>
</evidence>
<gene>
    <name evidence="16" type="ORF">DMC30DRAFT_357167</name>
</gene>
<keyword evidence="9" id="KW-0902">Two-component regulatory system</keyword>
<keyword evidence="17" id="KW-1185">Reference proteome</keyword>
<keyword evidence="1" id="KW-0600">Photoreceptor protein</keyword>
<evidence type="ECO:0000256" key="9">
    <source>
        <dbReference type="ARBA" id="ARBA00023012"/>
    </source>
</evidence>
<evidence type="ECO:0000256" key="12">
    <source>
        <dbReference type="SAM" id="MobiDB-lite"/>
    </source>
</evidence>
<dbReference type="SUPFAM" id="SSF47384">
    <property type="entry name" value="Homodimeric domain of signal transducing histidine kinase"/>
    <property type="match status" value="1"/>
</dbReference>
<feature type="region of interest" description="Disordered" evidence="12">
    <location>
        <begin position="1325"/>
        <end position="1361"/>
    </location>
</feature>
<dbReference type="InterPro" id="IPR003661">
    <property type="entry name" value="HisK_dim/P_dom"/>
</dbReference>
<feature type="compositionally biased region" description="Polar residues" evidence="12">
    <location>
        <begin position="945"/>
        <end position="956"/>
    </location>
</feature>
<feature type="compositionally biased region" description="Polar residues" evidence="12">
    <location>
        <begin position="116"/>
        <end position="132"/>
    </location>
</feature>
<dbReference type="CDD" id="cd00082">
    <property type="entry name" value="HisKA"/>
    <property type="match status" value="1"/>
</dbReference>
<evidence type="ECO:0000256" key="2">
    <source>
        <dbReference type="ARBA" id="ARBA00022553"/>
    </source>
</evidence>
<feature type="compositionally biased region" description="Polar residues" evidence="12">
    <location>
        <begin position="1039"/>
        <end position="1050"/>
    </location>
</feature>
<dbReference type="InterPro" id="IPR003594">
    <property type="entry name" value="HATPase_dom"/>
</dbReference>
<accession>A0A5C5FKY1</accession>
<protein>
    <submittedName>
        <fullName evidence="16">Uncharacterized protein</fullName>
    </submittedName>
</protein>
<dbReference type="PRINTS" id="PR01033">
    <property type="entry name" value="PHYTOCHROME"/>
</dbReference>
<dbReference type="InterPro" id="IPR001294">
    <property type="entry name" value="Phytochrome"/>
</dbReference>
<feature type="domain" description="Phytochrome chromophore attachment site" evidence="13">
    <location>
        <begin position="259"/>
        <end position="421"/>
    </location>
</feature>
<dbReference type="Pfam" id="PF01590">
    <property type="entry name" value="GAF"/>
    <property type="match status" value="1"/>
</dbReference>
<feature type="region of interest" description="Disordered" evidence="12">
    <location>
        <begin position="875"/>
        <end position="1050"/>
    </location>
</feature>
<dbReference type="Gene3D" id="1.10.287.130">
    <property type="match status" value="1"/>
</dbReference>
<dbReference type="Proteomes" id="UP000311382">
    <property type="component" value="Unassembled WGS sequence"/>
</dbReference>
<dbReference type="PROSITE" id="PS50110">
    <property type="entry name" value="RESPONSE_REGULATORY"/>
    <property type="match status" value="1"/>
</dbReference>
<dbReference type="InterPro" id="IPR036890">
    <property type="entry name" value="HATPase_C_sf"/>
</dbReference>
<feature type="compositionally biased region" description="Low complexity" evidence="12">
    <location>
        <begin position="885"/>
        <end position="909"/>
    </location>
</feature>
<dbReference type="GO" id="GO:0006355">
    <property type="term" value="P:regulation of DNA-templated transcription"/>
    <property type="evidence" value="ECO:0007669"/>
    <property type="project" value="InterPro"/>
</dbReference>
<evidence type="ECO:0000259" key="15">
    <source>
        <dbReference type="PROSITE" id="PS50110"/>
    </source>
</evidence>
<feature type="domain" description="Response regulatory" evidence="15">
    <location>
        <begin position="1172"/>
        <end position="1305"/>
    </location>
</feature>
<dbReference type="GO" id="GO:0000155">
    <property type="term" value="F:phosphorelay sensor kinase activity"/>
    <property type="evidence" value="ECO:0007669"/>
    <property type="project" value="InterPro"/>
</dbReference>
<keyword evidence="6" id="KW-0418">Kinase</keyword>
<evidence type="ECO:0000256" key="4">
    <source>
        <dbReference type="ARBA" id="ARBA00022679"/>
    </source>
</evidence>
<dbReference type="InterPro" id="IPR003018">
    <property type="entry name" value="GAF"/>
</dbReference>
<feature type="compositionally biased region" description="Low complexity" evidence="12">
    <location>
        <begin position="1127"/>
        <end position="1147"/>
    </location>
</feature>
<dbReference type="Pfam" id="PF02518">
    <property type="entry name" value="HATPase_c"/>
    <property type="match status" value="1"/>
</dbReference>
<dbReference type="Gene3D" id="3.40.50.2300">
    <property type="match status" value="1"/>
</dbReference>
<evidence type="ECO:0000259" key="14">
    <source>
        <dbReference type="PROSITE" id="PS50109"/>
    </source>
</evidence>
<keyword evidence="2 11" id="KW-0597">Phosphoprotein</keyword>
<dbReference type="Pfam" id="PF00512">
    <property type="entry name" value="HisKA"/>
    <property type="match status" value="1"/>
</dbReference>
<dbReference type="InterPro" id="IPR013515">
    <property type="entry name" value="Phytochrome_cen-reg"/>
</dbReference>
<keyword evidence="4" id="KW-0808">Transferase</keyword>
<dbReference type="Gene3D" id="3.30.565.10">
    <property type="entry name" value="Histidine kinase-like ATPase, C-terminal domain"/>
    <property type="match status" value="1"/>
</dbReference>
<dbReference type="InterPro" id="IPR036097">
    <property type="entry name" value="HisK_dim/P_sf"/>
</dbReference>
<evidence type="ECO:0000313" key="16">
    <source>
        <dbReference type="EMBL" id="TNY17400.1"/>
    </source>
</evidence>
<evidence type="ECO:0000256" key="8">
    <source>
        <dbReference type="ARBA" id="ARBA00022991"/>
    </source>
</evidence>
<dbReference type="GO" id="GO:0009584">
    <property type="term" value="P:detection of visible light"/>
    <property type="evidence" value="ECO:0007669"/>
    <property type="project" value="InterPro"/>
</dbReference>
<reference evidence="16 17" key="1">
    <citation type="submission" date="2019-03" db="EMBL/GenBank/DDBJ databases">
        <title>Rhodosporidium diobovatum UCD-FST 08-225 genome sequencing, assembly, and annotation.</title>
        <authorList>
            <person name="Fakankun I.U."/>
            <person name="Fristensky B."/>
            <person name="Levin D.B."/>
        </authorList>
    </citation>
    <scope>NUCLEOTIDE SEQUENCE [LARGE SCALE GENOMIC DNA]</scope>
    <source>
        <strain evidence="16 17">UCD-FST 08-225</strain>
    </source>
</reference>
<proteinExistence type="predicted"/>
<feature type="region of interest" description="Disordered" evidence="12">
    <location>
        <begin position="101"/>
        <end position="134"/>
    </location>
</feature>
<keyword evidence="3" id="KW-0716">Sensory transduction</keyword>
<dbReference type="Gene3D" id="3.30.450.40">
    <property type="match status" value="1"/>
</dbReference>
<comment type="caution">
    <text evidence="16">The sequence shown here is derived from an EMBL/GenBank/DDBJ whole genome shotgun (WGS) entry which is preliminary data.</text>
</comment>
<evidence type="ECO:0000256" key="6">
    <source>
        <dbReference type="ARBA" id="ARBA00022777"/>
    </source>
</evidence>
<name>A0A5C5FKY1_9BASI</name>
<dbReference type="GO" id="GO:0009881">
    <property type="term" value="F:photoreceptor activity"/>
    <property type="evidence" value="ECO:0007669"/>
    <property type="project" value="UniProtKB-KW"/>
</dbReference>
<keyword evidence="8" id="KW-0157">Chromophore</keyword>
<dbReference type="InterPro" id="IPR029016">
    <property type="entry name" value="GAF-like_dom_sf"/>
</dbReference>
<dbReference type="SUPFAM" id="SSF55785">
    <property type="entry name" value="PYP-like sensor domain (PAS domain)"/>
    <property type="match status" value="1"/>
</dbReference>
<dbReference type="OrthoDB" id="2015534at2759"/>
<dbReference type="PANTHER" id="PTHR43065:SF10">
    <property type="entry name" value="PEROXIDE STRESS-ACTIVATED HISTIDINE KINASE MAK3"/>
    <property type="match status" value="1"/>
</dbReference>
<dbReference type="Gene3D" id="3.30.450.270">
    <property type="match status" value="1"/>
</dbReference>
<keyword evidence="7" id="KW-0067">ATP-binding</keyword>
<dbReference type="CDD" id="cd17546">
    <property type="entry name" value="REC_hyHK_CKI1_RcsC-like"/>
    <property type="match status" value="1"/>
</dbReference>
<dbReference type="PROSITE" id="PS50109">
    <property type="entry name" value="HIS_KIN"/>
    <property type="match status" value="1"/>
</dbReference>
<dbReference type="InterPro" id="IPR013654">
    <property type="entry name" value="PAS_2"/>
</dbReference>
<feature type="compositionally biased region" description="Low complexity" evidence="12">
    <location>
        <begin position="963"/>
        <end position="980"/>
    </location>
</feature>
<dbReference type="InterPro" id="IPR035965">
    <property type="entry name" value="PAS-like_dom_sf"/>
</dbReference>
<dbReference type="PROSITE" id="PS50046">
    <property type="entry name" value="PHYTOCHROME_2"/>
    <property type="match status" value="1"/>
</dbReference>
<dbReference type="InterPro" id="IPR005467">
    <property type="entry name" value="His_kinase_dom"/>
</dbReference>
<dbReference type="GO" id="GO:0005524">
    <property type="term" value="F:ATP binding"/>
    <property type="evidence" value="ECO:0007669"/>
    <property type="project" value="UniProtKB-KW"/>
</dbReference>
<organism evidence="16 17">
    <name type="scientific">Rhodotorula diobovata</name>
    <dbReference type="NCBI Taxonomy" id="5288"/>
    <lineage>
        <taxon>Eukaryota</taxon>
        <taxon>Fungi</taxon>
        <taxon>Dikarya</taxon>
        <taxon>Basidiomycota</taxon>
        <taxon>Pucciniomycotina</taxon>
        <taxon>Microbotryomycetes</taxon>
        <taxon>Sporidiobolales</taxon>
        <taxon>Sporidiobolaceae</taxon>
        <taxon>Rhodotorula</taxon>
    </lineage>
</organism>
<dbReference type="InterPro" id="IPR011006">
    <property type="entry name" value="CheY-like_superfamily"/>
</dbReference>
<dbReference type="InterPro" id="IPR016132">
    <property type="entry name" value="Phyto_chromo_attachment"/>
</dbReference>
<evidence type="ECO:0000313" key="17">
    <source>
        <dbReference type="Proteomes" id="UP000311382"/>
    </source>
</evidence>
<evidence type="ECO:0000256" key="10">
    <source>
        <dbReference type="ARBA" id="ARBA00023170"/>
    </source>
</evidence>
<dbReference type="InterPro" id="IPR001789">
    <property type="entry name" value="Sig_transdc_resp-reg_receiver"/>
</dbReference>
<dbReference type="STRING" id="5288.A0A5C5FKY1"/>
<feature type="region of interest" description="Disordered" evidence="12">
    <location>
        <begin position="1085"/>
        <end position="1164"/>
    </location>
</feature>
<feature type="compositionally biased region" description="Acidic residues" evidence="12">
    <location>
        <begin position="101"/>
        <end position="110"/>
    </location>
</feature>
<feature type="compositionally biased region" description="Low complexity" evidence="12">
    <location>
        <begin position="1099"/>
        <end position="1108"/>
    </location>
</feature>
<feature type="modified residue" description="4-aspartylphosphate" evidence="11">
    <location>
        <position position="1223"/>
    </location>
</feature>
<dbReference type="Gene3D" id="3.30.450.20">
    <property type="entry name" value="PAS domain"/>
    <property type="match status" value="1"/>
</dbReference>
<dbReference type="SUPFAM" id="SSF55781">
    <property type="entry name" value="GAF domain-like"/>
    <property type="match status" value="2"/>
</dbReference>
<dbReference type="PANTHER" id="PTHR43065">
    <property type="entry name" value="SENSOR HISTIDINE KINASE"/>
    <property type="match status" value="1"/>
</dbReference>
<dbReference type="SUPFAM" id="SSF52172">
    <property type="entry name" value="CheY-like"/>
    <property type="match status" value="1"/>
</dbReference>
<feature type="compositionally biased region" description="Basic and acidic residues" evidence="12">
    <location>
        <begin position="921"/>
        <end position="930"/>
    </location>
</feature>
<evidence type="ECO:0000256" key="3">
    <source>
        <dbReference type="ARBA" id="ARBA00022606"/>
    </source>
</evidence>
<dbReference type="InterPro" id="IPR043150">
    <property type="entry name" value="Phytochrome_PHY_sf"/>
</dbReference>
<keyword evidence="10" id="KW-0675">Receptor</keyword>
<feature type="region of interest" description="Disordered" evidence="12">
    <location>
        <begin position="174"/>
        <end position="203"/>
    </location>
</feature>
<dbReference type="Pfam" id="PF08446">
    <property type="entry name" value="PAS_2"/>
    <property type="match status" value="1"/>
</dbReference>
<evidence type="ECO:0000256" key="5">
    <source>
        <dbReference type="ARBA" id="ARBA00022741"/>
    </source>
</evidence>
<dbReference type="EMBL" id="SOZI01000207">
    <property type="protein sequence ID" value="TNY17400.1"/>
    <property type="molecule type" value="Genomic_DNA"/>
</dbReference>
<dbReference type="SMART" id="SM00387">
    <property type="entry name" value="HATPase_c"/>
    <property type="match status" value="1"/>
</dbReference>
<keyword evidence="5" id="KW-0547">Nucleotide-binding</keyword>
<evidence type="ECO:0000256" key="11">
    <source>
        <dbReference type="PROSITE-ProRule" id="PRU00169"/>
    </source>
</evidence>
<evidence type="ECO:0000256" key="1">
    <source>
        <dbReference type="ARBA" id="ARBA00022543"/>
    </source>
</evidence>